<sequence length="39" mass="4118">NFLCCAIPYICKCVLINSTGKHINACVQSAVPPVIANAK</sequence>
<dbReference type="EMBL" id="CAJNOT010008786">
    <property type="protein sequence ID" value="CAF1520879.1"/>
    <property type="molecule type" value="Genomic_DNA"/>
</dbReference>
<evidence type="ECO:0000313" key="2">
    <source>
        <dbReference type="EMBL" id="CAF4220865.1"/>
    </source>
</evidence>
<gene>
    <name evidence="2" type="ORF">JBS370_LOCUS37440</name>
    <name evidence="1" type="ORF">ZHD862_LOCUS38364</name>
</gene>
<evidence type="ECO:0000313" key="1">
    <source>
        <dbReference type="EMBL" id="CAF1520879.1"/>
    </source>
</evidence>
<organism evidence="2 3">
    <name type="scientific">Rotaria sordida</name>
    <dbReference type="NCBI Taxonomy" id="392033"/>
    <lineage>
        <taxon>Eukaryota</taxon>
        <taxon>Metazoa</taxon>
        <taxon>Spiralia</taxon>
        <taxon>Gnathifera</taxon>
        <taxon>Rotifera</taxon>
        <taxon>Eurotatoria</taxon>
        <taxon>Bdelloidea</taxon>
        <taxon>Philodinida</taxon>
        <taxon>Philodinidae</taxon>
        <taxon>Rotaria</taxon>
    </lineage>
</organism>
<evidence type="ECO:0000313" key="3">
    <source>
        <dbReference type="Proteomes" id="UP000663836"/>
    </source>
</evidence>
<dbReference type="Proteomes" id="UP000663864">
    <property type="component" value="Unassembled WGS sequence"/>
</dbReference>
<comment type="caution">
    <text evidence="2">The sequence shown here is derived from an EMBL/GenBank/DDBJ whole genome shotgun (WGS) entry which is preliminary data.</text>
</comment>
<accession>A0A820CEU6</accession>
<name>A0A820CEU6_9BILA</name>
<dbReference type="Proteomes" id="UP000663836">
    <property type="component" value="Unassembled WGS sequence"/>
</dbReference>
<feature type="non-terminal residue" evidence="2">
    <location>
        <position position="1"/>
    </location>
</feature>
<protein>
    <submittedName>
        <fullName evidence="2">Uncharacterized protein</fullName>
    </submittedName>
</protein>
<dbReference type="AlphaFoldDB" id="A0A820CEU6"/>
<dbReference type="EMBL" id="CAJOBD010017241">
    <property type="protein sequence ID" value="CAF4220865.1"/>
    <property type="molecule type" value="Genomic_DNA"/>
</dbReference>
<proteinExistence type="predicted"/>
<reference evidence="2" key="1">
    <citation type="submission" date="2021-02" db="EMBL/GenBank/DDBJ databases">
        <authorList>
            <person name="Nowell W R."/>
        </authorList>
    </citation>
    <scope>NUCLEOTIDE SEQUENCE</scope>
</reference>